<evidence type="ECO:0000313" key="3">
    <source>
        <dbReference type="Proteomes" id="UP000078287"/>
    </source>
</evidence>
<keyword evidence="1" id="KW-0732">Signal</keyword>
<gene>
    <name evidence="2" type="ORF">A6A03_14775</name>
</gene>
<dbReference type="RefSeq" id="WP_066787661.1">
    <property type="nucleotide sequence ID" value="NZ_LWQS01000055.1"/>
</dbReference>
<keyword evidence="3" id="KW-1185">Reference proteome</keyword>
<reference evidence="2 3" key="1">
    <citation type="submission" date="2016-04" db="EMBL/GenBank/DDBJ databases">
        <title>Chloroflexus islandicus sp. nov., a thermophilic filamentous anoxygenic phototrophic bacterium from geyser Strokkur (Iceland).</title>
        <authorList>
            <person name="Gaisin V.A."/>
            <person name="Kalashnikov A.M."/>
            <person name="Sukhacheva M.V."/>
            <person name="Grouzdev D.S."/>
            <person name="Ivanov T.M."/>
            <person name="Kuznetsov B."/>
            <person name="Gorlenko V.M."/>
        </authorList>
    </citation>
    <scope>NUCLEOTIDE SEQUENCE [LARGE SCALE GENOMIC DNA]</scope>
    <source>
        <strain evidence="3">isl-2</strain>
    </source>
</reference>
<accession>A0A178M9K4</accession>
<organism evidence="2 3">
    <name type="scientific">Chloroflexus islandicus</name>
    <dbReference type="NCBI Taxonomy" id="1707952"/>
    <lineage>
        <taxon>Bacteria</taxon>
        <taxon>Bacillati</taxon>
        <taxon>Chloroflexota</taxon>
        <taxon>Chloroflexia</taxon>
        <taxon>Chloroflexales</taxon>
        <taxon>Chloroflexineae</taxon>
        <taxon>Chloroflexaceae</taxon>
        <taxon>Chloroflexus</taxon>
    </lineage>
</organism>
<dbReference type="AlphaFoldDB" id="A0A178M9K4"/>
<dbReference type="Proteomes" id="UP000078287">
    <property type="component" value="Unassembled WGS sequence"/>
</dbReference>
<protein>
    <submittedName>
        <fullName evidence="2">Uncharacterized protein</fullName>
    </submittedName>
</protein>
<dbReference type="OrthoDB" id="159099at2"/>
<dbReference type="EMBL" id="LWQS01000055">
    <property type="protein sequence ID" value="OAN45440.1"/>
    <property type="molecule type" value="Genomic_DNA"/>
</dbReference>
<evidence type="ECO:0000256" key="1">
    <source>
        <dbReference type="SAM" id="SignalP"/>
    </source>
</evidence>
<evidence type="ECO:0000313" key="2">
    <source>
        <dbReference type="EMBL" id="OAN45440.1"/>
    </source>
</evidence>
<comment type="caution">
    <text evidence="2">The sequence shown here is derived from an EMBL/GenBank/DDBJ whole genome shotgun (WGS) entry which is preliminary data.</text>
</comment>
<dbReference type="PROSITE" id="PS51257">
    <property type="entry name" value="PROKAR_LIPOPROTEIN"/>
    <property type="match status" value="1"/>
</dbReference>
<sequence>MRQRMFLLTLIVILAGCGQSFIPEPTLAPAGAPVQVQYLLPPTFADEYDVLPEPAPVADEQGFLVAIRPRGGTATITIGGGAPARTVWEQNQPVAGSDRVKPYLLRGARGVKVIDPGLVTMAWVADGVPYFVSVTTIDDKTVEVFTNALAVYDLNAWRSRVGK</sequence>
<feature type="chain" id="PRO_5008091786" evidence="1">
    <location>
        <begin position="23"/>
        <end position="163"/>
    </location>
</feature>
<proteinExistence type="predicted"/>
<name>A0A178M9K4_9CHLR</name>
<feature type="signal peptide" evidence="1">
    <location>
        <begin position="1"/>
        <end position="22"/>
    </location>
</feature>